<reference evidence="1 2" key="1">
    <citation type="submission" date="2015-02" db="EMBL/GenBank/DDBJ databases">
        <title>Whole genome shotgun sequencing of cultured foodborne pathogen.</title>
        <authorList>
            <person name="Timme R."/>
            <person name="Allard M.W."/>
            <person name="Strain E."/>
            <person name="Evans P.S."/>
            <person name="Brown E."/>
        </authorList>
    </citation>
    <scope>NUCLEOTIDE SEQUENCE [LARGE SCALE GENOMIC DNA]</scope>
    <source>
        <strain evidence="1 2">GCSL-TSO-24</strain>
    </source>
</reference>
<evidence type="ECO:0008006" key="3">
    <source>
        <dbReference type="Google" id="ProtNLM"/>
    </source>
</evidence>
<organism evidence="1 2">
    <name type="scientific">Morganella morganii</name>
    <name type="common">Proteus morganii</name>
    <dbReference type="NCBI Taxonomy" id="582"/>
    <lineage>
        <taxon>Bacteria</taxon>
        <taxon>Pseudomonadati</taxon>
        <taxon>Pseudomonadota</taxon>
        <taxon>Gammaproteobacteria</taxon>
        <taxon>Enterobacterales</taxon>
        <taxon>Morganellaceae</taxon>
        <taxon>Morganella</taxon>
    </lineage>
</organism>
<name>A0A0D8LA52_MORMO</name>
<dbReference type="RefSeq" id="WP_025154247.1">
    <property type="nucleotide sequence ID" value="NZ_JAHTVY010000003.1"/>
</dbReference>
<accession>A0A0D8LA52</accession>
<dbReference type="EMBL" id="JZSH01000083">
    <property type="protein sequence ID" value="KJF78006.1"/>
    <property type="molecule type" value="Genomic_DNA"/>
</dbReference>
<proteinExistence type="predicted"/>
<evidence type="ECO:0000313" key="1">
    <source>
        <dbReference type="EMBL" id="KJF78006.1"/>
    </source>
</evidence>
<gene>
    <name evidence="1" type="ORF">UA45_08965</name>
</gene>
<comment type="caution">
    <text evidence="1">The sequence shown here is derived from an EMBL/GenBank/DDBJ whole genome shotgun (WGS) entry which is preliminary data.</text>
</comment>
<protein>
    <recommendedName>
        <fullName evidence="3">Phage protein</fullName>
    </recommendedName>
</protein>
<dbReference type="Proteomes" id="UP000032582">
    <property type="component" value="Unassembled WGS sequence"/>
</dbReference>
<sequence>MKEPHIHQRITNDEADNLCTHYRRKGYNPVKSLNIDPQYFDVTVYLPVVKYLKPTPRAMVNRMWR</sequence>
<evidence type="ECO:0000313" key="2">
    <source>
        <dbReference type="Proteomes" id="UP000032582"/>
    </source>
</evidence>
<dbReference type="PATRIC" id="fig|582.24.peg.2793"/>
<dbReference type="AlphaFoldDB" id="A0A0D8LA52"/>